<dbReference type="RefSeq" id="WP_188878676.1">
    <property type="nucleotide sequence ID" value="NZ_BMPF01000001.1"/>
</dbReference>
<sequence>MASRESVGASHLSLPFDASEANRLSWDLGDEITTRAPQTHTLRADDVRVTARVHDVAGRAVVVLVRTPAGRERHYELPHADPRDVVAAAETRGFRRVDAAPETASA</sequence>
<dbReference type="Proteomes" id="UP000628840">
    <property type="component" value="Unassembled WGS sequence"/>
</dbReference>
<organism evidence="1 2">
    <name type="scientific">Halarchaeum grantii</name>
    <dbReference type="NCBI Taxonomy" id="1193105"/>
    <lineage>
        <taxon>Archaea</taxon>
        <taxon>Methanobacteriati</taxon>
        <taxon>Methanobacteriota</taxon>
        <taxon>Stenosarchaea group</taxon>
        <taxon>Halobacteria</taxon>
        <taxon>Halobacteriales</taxon>
        <taxon>Halobacteriaceae</taxon>
    </lineage>
</organism>
<accession>A0A830EZM6</accession>
<evidence type="ECO:0000313" key="2">
    <source>
        <dbReference type="Proteomes" id="UP000628840"/>
    </source>
</evidence>
<protein>
    <submittedName>
        <fullName evidence="1">Uncharacterized protein</fullName>
    </submittedName>
</protein>
<dbReference type="AlphaFoldDB" id="A0A830EZM6"/>
<comment type="caution">
    <text evidence="1">The sequence shown here is derived from an EMBL/GenBank/DDBJ whole genome shotgun (WGS) entry which is preliminary data.</text>
</comment>
<dbReference type="OrthoDB" id="166257at2157"/>
<name>A0A830EZM6_9EURY</name>
<dbReference type="EMBL" id="BMPF01000001">
    <property type="protein sequence ID" value="GGL25325.1"/>
    <property type="molecule type" value="Genomic_DNA"/>
</dbReference>
<proteinExistence type="predicted"/>
<gene>
    <name evidence="1" type="ORF">GCM10009037_06160</name>
</gene>
<evidence type="ECO:0000313" key="1">
    <source>
        <dbReference type="EMBL" id="GGL25325.1"/>
    </source>
</evidence>
<keyword evidence="2" id="KW-1185">Reference proteome</keyword>
<reference evidence="1 2" key="1">
    <citation type="journal article" date="2019" name="Int. J. Syst. Evol. Microbiol.">
        <title>The Global Catalogue of Microorganisms (GCM) 10K type strain sequencing project: providing services to taxonomists for standard genome sequencing and annotation.</title>
        <authorList>
            <consortium name="The Broad Institute Genomics Platform"/>
            <consortium name="The Broad Institute Genome Sequencing Center for Infectious Disease"/>
            <person name="Wu L."/>
            <person name="Ma J."/>
        </authorList>
    </citation>
    <scope>NUCLEOTIDE SEQUENCE [LARGE SCALE GENOMIC DNA]</scope>
    <source>
        <strain evidence="1 2">JCM 19585</strain>
    </source>
</reference>